<dbReference type="KEGG" id="bcel:BcellWH2_00812"/>
<dbReference type="AlphaFoldDB" id="A0A0N7IEQ7"/>
<evidence type="ECO:0000313" key="2">
    <source>
        <dbReference type="Proteomes" id="UP000061809"/>
    </source>
</evidence>
<sequence length="112" mass="12269">MTSLDYIKQRFSYIGEISDAGASDFAIDFGFETEGEVTDEEKKAISGSISEFLNKNILHPTSIDESGFSTSWSADSIKNSSLLMLRKYGITLNDEASVLVGLSTIKDASNLW</sequence>
<dbReference type="InterPro" id="IPR046552">
    <property type="entry name" value="DUF6706"/>
</dbReference>
<gene>
    <name evidence="1" type="ORF">BcellWH2_00812</name>
</gene>
<protein>
    <submittedName>
        <fullName evidence="1">Uncharacterized protein</fullName>
    </submittedName>
</protein>
<organism evidence="1 2">
    <name type="scientific">Bacteroides cellulosilyticus</name>
    <dbReference type="NCBI Taxonomy" id="246787"/>
    <lineage>
        <taxon>Bacteria</taxon>
        <taxon>Pseudomonadati</taxon>
        <taxon>Bacteroidota</taxon>
        <taxon>Bacteroidia</taxon>
        <taxon>Bacteroidales</taxon>
        <taxon>Bacteroidaceae</taxon>
        <taxon>Bacteroides</taxon>
    </lineage>
</organism>
<dbReference type="EMBL" id="CP012801">
    <property type="protein sequence ID" value="ALJ58075.1"/>
    <property type="molecule type" value="Genomic_DNA"/>
</dbReference>
<dbReference type="Proteomes" id="UP000061809">
    <property type="component" value="Chromosome"/>
</dbReference>
<dbReference type="RefSeq" id="WP_029428572.1">
    <property type="nucleotide sequence ID" value="NZ_CP012801.1"/>
</dbReference>
<name>A0A0N7IEQ7_9BACE</name>
<evidence type="ECO:0000313" key="1">
    <source>
        <dbReference type="EMBL" id="ALJ58075.1"/>
    </source>
</evidence>
<dbReference type="PATRIC" id="fig|246787.4.peg.838"/>
<reference evidence="1 2" key="1">
    <citation type="journal article" date="2015" name="Science">
        <title>Genetic determinants of in vivo fitness and diet responsiveness in multiple human gut Bacteroides.</title>
        <authorList>
            <person name="Wu M."/>
            <person name="McNulty N.P."/>
            <person name="Rodionov D.A."/>
            <person name="Khoroshkin M.S."/>
            <person name="Griffin N.W."/>
            <person name="Cheng J."/>
            <person name="Latreille P."/>
            <person name="Kerstetter R.A."/>
            <person name="Terrapon N."/>
            <person name="Henrissat B."/>
            <person name="Osterman A.L."/>
            <person name="Gordon J.I."/>
        </authorList>
    </citation>
    <scope>NUCLEOTIDE SEQUENCE [LARGE SCALE GENOMIC DNA]</scope>
    <source>
        <strain evidence="1 2">WH2</strain>
    </source>
</reference>
<proteinExistence type="predicted"/>
<dbReference type="Pfam" id="PF20449">
    <property type="entry name" value="DUF6706"/>
    <property type="match status" value="1"/>
</dbReference>
<accession>A0A0N7IEQ7</accession>